<name>A0A9X1YGA8_9BURK</name>
<evidence type="ECO:0000313" key="3">
    <source>
        <dbReference type="Proteomes" id="UP001139353"/>
    </source>
</evidence>
<evidence type="ECO:0000256" key="1">
    <source>
        <dbReference type="SAM" id="SignalP"/>
    </source>
</evidence>
<keyword evidence="1" id="KW-0732">Signal</keyword>
<proteinExistence type="predicted"/>
<protein>
    <recommendedName>
        <fullName evidence="4">DUF11 domain-containing protein</fullName>
    </recommendedName>
</protein>
<accession>A0A9X1YGA8</accession>
<feature type="signal peptide" evidence="1">
    <location>
        <begin position="1"/>
        <end position="26"/>
    </location>
</feature>
<organism evidence="2 3">
    <name type="scientific">Scleromatobacter humisilvae</name>
    <dbReference type="NCBI Taxonomy" id="2897159"/>
    <lineage>
        <taxon>Bacteria</taxon>
        <taxon>Pseudomonadati</taxon>
        <taxon>Pseudomonadota</taxon>
        <taxon>Betaproteobacteria</taxon>
        <taxon>Burkholderiales</taxon>
        <taxon>Sphaerotilaceae</taxon>
        <taxon>Scleromatobacter</taxon>
    </lineage>
</organism>
<gene>
    <name evidence="2" type="ORF">LPC04_04175</name>
</gene>
<dbReference type="Proteomes" id="UP001139353">
    <property type="component" value="Unassembled WGS sequence"/>
</dbReference>
<dbReference type="AlphaFoldDB" id="A0A9X1YGA8"/>
<dbReference type="RefSeq" id="WP_275680922.1">
    <property type="nucleotide sequence ID" value="NZ_JAJLJH010000001.1"/>
</dbReference>
<evidence type="ECO:0008006" key="4">
    <source>
        <dbReference type="Google" id="ProtNLM"/>
    </source>
</evidence>
<comment type="caution">
    <text evidence="2">The sequence shown here is derived from an EMBL/GenBank/DDBJ whole genome shotgun (WGS) entry which is preliminary data.</text>
</comment>
<evidence type="ECO:0000313" key="2">
    <source>
        <dbReference type="EMBL" id="MCK9684900.1"/>
    </source>
</evidence>
<dbReference type="EMBL" id="JAJLJH010000001">
    <property type="protein sequence ID" value="MCK9684900.1"/>
    <property type="molecule type" value="Genomic_DNA"/>
</dbReference>
<reference evidence="2" key="1">
    <citation type="submission" date="2021-11" db="EMBL/GenBank/DDBJ databases">
        <title>BS-T2-15 a new species belonging to the Comamonadaceae family isolated from the soil of a French oak forest.</title>
        <authorList>
            <person name="Mieszkin S."/>
            <person name="Alain K."/>
        </authorList>
    </citation>
    <scope>NUCLEOTIDE SEQUENCE</scope>
    <source>
        <strain evidence="2">BS-T2-15</strain>
    </source>
</reference>
<feature type="chain" id="PRO_5040989032" description="DUF11 domain-containing protein" evidence="1">
    <location>
        <begin position="27"/>
        <end position="453"/>
    </location>
</feature>
<keyword evidence="3" id="KW-1185">Reference proteome</keyword>
<sequence>MFVLLAPARPRCRALVAVLVLGAALAGCDGSPSDNRPIPLTITATDANGPLSRGNPAIFVFTVTNPSSSDVTRVTLSTSSVRLADGTSPLATQGVSCTPQNATCPMFDAANTSTSFTLPAGGVLTFTVTTTVTADYDGPVAQGFAASSIDRSGQTGAEAHVTLADAREGYYELFSATGLRDNVVVGLQPGAIKFATAPTQTEHTFVQHPAGDVFPSGALFNAGASILAGQADFGHGPEAFIGMNTPVGDPADYDGKTFTVLGVTRPAGAAAASTVRTMAIAGTTMTVCADATPQTIATCPAASLRAYALTNSGPIFTATDAADNDSFDFQLASSGGGVILLQADQSAAGNVFAVGFADPAVPAAGFSAIGAVAGTLVEGSMTAGSFTLQPIDLQLNPVLPTANASQGAPLPGGLIGGTRASDGAAVMLMQQHGLLVVSGPGGELDVLVDPRVR</sequence>